<dbReference type="Gene3D" id="3.40.50.300">
    <property type="entry name" value="P-loop containing nucleotide triphosphate hydrolases"/>
    <property type="match status" value="1"/>
</dbReference>
<keyword evidence="7" id="KW-0131">Cell cycle</keyword>
<dbReference type="RefSeq" id="WP_255225949.1">
    <property type="nucleotide sequence ID" value="NZ_JAJEKE010000001.1"/>
</dbReference>
<feature type="domain" description="CobQ/CobB/MinD/ParA nucleotide binding" evidence="10">
    <location>
        <begin position="5"/>
        <end position="217"/>
    </location>
</feature>
<evidence type="ECO:0000313" key="12">
    <source>
        <dbReference type="Proteomes" id="UP001651880"/>
    </source>
</evidence>
<dbReference type="PIRSF" id="PIRSF003092">
    <property type="entry name" value="MinD"/>
    <property type="match status" value="1"/>
</dbReference>
<gene>
    <name evidence="11" type="primary">minD</name>
    <name evidence="11" type="ORF">LJD61_02735</name>
</gene>
<comment type="caution">
    <text evidence="11">The sequence shown here is derived from an EMBL/GenBank/DDBJ whole genome shotgun (WGS) entry which is preliminary data.</text>
</comment>
<dbReference type="EMBL" id="JAJEKE010000001">
    <property type="protein sequence ID" value="MCQ1528466.1"/>
    <property type="molecule type" value="Genomic_DNA"/>
</dbReference>
<evidence type="ECO:0000256" key="9">
    <source>
        <dbReference type="ARBA" id="ARBA00032845"/>
    </source>
</evidence>
<reference evidence="11 12" key="1">
    <citation type="submission" date="2021-10" db="EMBL/GenBank/DDBJ databases">
        <title>Lutispora strain m25 sp. nov., a thermophilic, non-spore-forming bacterium isolated from a lab-scale methanogenic bioreactor digesting anaerobic sludge.</title>
        <authorList>
            <person name="El Houari A."/>
            <person name="Mcdonald J."/>
        </authorList>
    </citation>
    <scope>NUCLEOTIDE SEQUENCE [LARGE SCALE GENOMIC DNA]</scope>
    <source>
        <strain evidence="12">m25</strain>
    </source>
</reference>
<evidence type="ECO:0000259" key="10">
    <source>
        <dbReference type="Pfam" id="PF01656"/>
    </source>
</evidence>
<dbReference type="Pfam" id="PF01656">
    <property type="entry name" value="CbiA"/>
    <property type="match status" value="1"/>
</dbReference>
<comment type="similarity">
    <text evidence="1">Belongs to the ParA family. MinD subfamily.</text>
</comment>
<evidence type="ECO:0000256" key="1">
    <source>
        <dbReference type="ARBA" id="ARBA00010257"/>
    </source>
</evidence>
<keyword evidence="3" id="KW-0132">Cell division</keyword>
<dbReference type="InterPro" id="IPR010223">
    <property type="entry name" value="MinD"/>
</dbReference>
<name>A0ABT1NF47_9FIRM</name>
<evidence type="ECO:0000256" key="2">
    <source>
        <dbReference type="ARBA" id="ARBA00016887"/>
    </source>
</evidence>
<keyword evidence="4" id="KW-0547">Nucleotide-binding</keyword>
<dbReference type="NCBIfam" id="TIGR01968">
    <property type="entry name" value="minD_bact"/>
    <property type="match status" value="1"/>
</dbReference>
<evidence type="ECO:0000256" key="5">
    <source>
        <dbReference type="ARBA" id="ARBA00022840"/>
    </source>
</evidence>
<evidence type="ECO:0000313" key="11">
    <source>
        <dbReference type="EMBL" id="MCQ1528466.1"/>
    </source>
</evidence>
<dbReference type="Proteomes" id="UP001651880">
    <property type="component" value="Unassembled WGS sequence"/>
</dbReference>
<accession>A0ABT1NF47</accession>
<dbReference type="InterPro" id="IPR002586">
    <property type="entry name" value="CobQ/CobB/MinD/ParA_Nub-bd_dom"/>
</dbReference>
<evidence type="ECO:0000256" key="7">
    <source>
        <dbReference type="ARBA" id="ARBA00023306"/>
    </source>
</evidence>
<dbReference type="PANTHER" id="PTHR43384:SF6">
    <property type="entry name" value="SEPTUM SITE-DETERMINING PROTEIN MIND HOMOLOG, CHLOROPLASTIC"/>
    <property type="match status" value="1"/>
</dbReference>
<comment type="function">
    <text evidence="8">ATPase required for the correct placement of the division site. Cell division inhibitors MinC and MinD act in concert to form an inhibitor capable of blocking formation of the polar Z ring septums. Rapidly oscillates between the poles of the cell to destabilize FtsZ filaments that have formed before they mature into polar Z rings.</text>
</comment>
<organism evidence="11 12">
    <name type="scientific">Lutispora saccharofermentans</name>
    <dbReference type="NCBI Taxonomy" id="3024236"/>
    <lineage>
        <taxon>Bacteria</taxon>
        <taxon>Bacillati</taxon>
        <taxon>Bacillota</taxon>
        <taxon>Clostridia</taxon>
        <taxon>Lutisporales</taxon>
        <taxon>Lutisporaceae</taxon>
        <taxon>Lutispora</taxon>
    </lineage>
</organism>
<dbReference type="InterPro" id="IPR050625">
    <property type="entry name" value="ParA/MinD_ATPase"/>
</dbReference>
<evidence type="ECO:0000256" key="6">
    <source>
        <dbReference type="ARBA" id="ARBA00023210"/>
    </source>
</evidence>
<keyword evidence="5" id="KW-0067">ATP-binding</keyword>
<dbReference type="CDD" id="cd02036">
    <property type="entry name" value="MinD"/>
    <property type="match status" value="1"/>
</dbReference>
<dbReference type="PANTHER" id="PTHR43384">
    <property type="entry name" value="SEPTUM SITE-DETERMINING PROTEIN MIND HOMOLOG, CHLOROPLASTIC-RELATED"/>
    <property type="match status" value="1"/>
</dbReference>
<sequence length="266" mass="29005">MGEVIVITSGKGGVGKTTTTANIGTGLALEGKSVVLLDADIGLRNLDVVMGLENRIVYDLVDVIDGICRMKQALIKDKRYPNLYLMPAAQTKDKNAVTPEQMLKLTKDLAEEYDYVMVDCPAGIEQGFKNAIVGANRSVVVTTPEVSAVRDADRIIGLLEANGLKNPQLIINRVKIDMVRRGDMMNIDDMVDILAIDLLGVIPDDEYIVVSTNRGEPAISDSKSLAGQAYKNIVKRVLGENVPFMSLDSEEGFMARLAKAFGFRRK</sequence>
<dbReference type="SUPFAM" id="SSF52540">
    <property type="entry name" value="P-loop containing nucleoside triphosphate hydrolases"/>
    <property type="match status" value="1"/>
</dbReference>
<keyword evidence="12" id="KW-1185">Reference proteome</keyword>
<dbReference type="InterPro" id="IPR025501">
    <property type="entry name" value="MinD_FleN"/>
</dbReference>
<protein>
    <recommendedName>
        <fullName evidence="2">Septum site-determining protein MinD</fullName>
    </recommendedName>
    <alternativeName>
        <fullName evidence="9">Cell division inhibitor MinD</fullName>
    </alternativeName>
</protein>
<dbReference type="InterPro" id="IPR027417">
    <property type="entry name" value="P-loop_NTPase"/>
</dbReference>
<evidence type="ECO:0000256" key="4">
    <source>
        <dbReference type="ARBA" id="ARBA00022741"/>
    </source>
</evidence>
<evidence type="ECO:0000256" key="3">
    <source>
        <dbReference type="ARBA" id="ARBA00022618"/>
    </source>
</evidence>
<keyword evidence="6" id="KW-0717">Septation</keyword>
<proteinExistence type="inferred from homology"/>
<evidence type="ECO:0000256" key="8">
    <source>
        <dbReference type="ARBA" id="ARBA00025436"/>
    </source>
</evidence>